<evidence type="ECO:0000313" key="1">
    <source>
        <dbReference type="EMBL" id="TGY65758.1"/>
    </source>
</evidence>
<proteinExistence type="predicted"/>
<evidence type="ECO:0000313" key="2">
    <source>
        <dbReference type="Proteomes" id="UP000308836"/>
    </source>
</evidence>
<reference evidence="1" key="1">
    <citation type="submission" date="2019-04" db="EMBL/GenBank/DDBJ databases">
        <title>Microbes associate with the intestines of laboratory mice.</title>
        <authorList>
            <person name="Navarre W."/>
            <person name="Wong E."/>
            <person name="Huang K."/>
            <person name="Tropini C."/>
            <person name="Ng K."/>
            <person name="Yu B."/>
        </authorList>
    </citation>
    <scope>NUCLEOTIDE SEQUENCE</scope>
    <source>
        <strain evidence="1">NM09_H32</strain>
    </source>
</reference>
<dbReference type="Proteomes" id="UP000308836">
    <property type="component" value="Unassembled WGS sequence"/>
</dbReference>
<name>A0AC61R728_9FIRM</name>
<keyword evidence="2" id="KW-1185">Reference proteome</keyword>
<organism evidence="1 2">
    <name type="scientific">Dubosiella muris</name>
    <dbReference type="NCBI Taxonomy" id="3038133"/>
    <lineage>
        <taxon>Bacteria</taxon>
        <taxon>Bacillati</taxon>
        <taxon>Bacillota</taxon>
        <taxon>Erysipelotrichia</taxon>
        <taxon>Erysipelotrichales</taxon>
        <taxon>Erysipelotrichaceae</taxon>
        <taxon>Dubosiella</taxon>
    </lineage>
</organism>
<sequence>MMNDNEQEIRAHIEKIAYPTFEQRVREWIAAGKLGAPYTVLEQIFLMAKAGGEGVVPVRNNFDQNGELSGFTIKTVRAGHDGAHYVPVFTRSVYAEKAGSRTNVIAYPLQKLMQIAGSDPQCAGLVFDPWTYDFVVPADACRFFLEEAQKQQA</sequence>
<accession>A0AC61R728</accession>
<protein>
    <submittedName>
        <fullName evidence="1">Uncharacterized protein</fullName>
    </submittedName>
</protein>
<dbReference type="EMBL" id="SRYG01000013">
    <property type="protein sequence ID" value="TGY65758.1"/>
    <property type="molecule type" value="Genomic_DNA"/>
</dbReference>
<gene>
    <name evidence="1" type="ORF">E5336_07190</name>
</gene>
<comment type="caution">
    <text evidence="1">The sequence shown here is derived from an EMBL/GenBank/DDBJ whole genome shotgun (WGS) entry which is preliminary data.</text>
</comment>